<evidence type="ECO:0000313" key="1">
    <source>
        <dbReference type="EMBL" id="KAI5679872.1"/>
    </source>
</evidence>
<sequence>MWMWWMGAAWASPLPPSKPWLCLSAARDREPSGRLFSLVVSFAANRQQQTSSAAKLPRERLTSVVTDKQRQQQRLSGSDVLWALKRATAEKAAKKNKKKGGGRLKDAASASASAAGGNGEEMKAESMELSSRVRPITVKSEWSVILQELENRLAQLIDA</sequence>
<keyword evidence="2" id="KW-1185">Reference proteome</keyword>
<name>A0ACC0C4U9_CATRO</name>
<organism evidence="1 2">
    <name type="scientific">Catharanthus roseus</name>
    <name type="common">Madagascar periwinkle</name>
    <name type="synonym">Vinca rosea</name>
    <dbReference type="NCBI Taxonomy" id="4058"/>
    <lineage>
        <taxon>Eukaryota</taxon>
        <taxon>Viridiplantae</taxon>
        <taxon>Streptophyta</taxon>
        <taxon>Embryophyta</taxon>
        <taxon>Tracheophyta</taxon>
        <taxon>Spermatophyta</taxon>
        <taxon>Magnoliopsida</taxon>
        <taxon>eudicotyledons</taxon>
        <taxon>Gunneridae</taxon>
        <taxon>Pentapetalae</taxon>
        <taxon>asterids</taxon>
        <taxon>lamiids</taxon>
        <taxon>Gentianales</taxon>
        <taxon>Apocynaceae</taxon>
        <taxon>Rauvolfioideae</taxon>
        <taxon>Vinceae</taxon>
        <taxon>Catharanthinae</taxon>
        <taxon>Catharanthus</taxon>
    </lineage>
</organism>
<dbReference type="EMBL" id="CM044701">
    <property type="protein sequence ID" value="KAI5679872.1"/>
    <property type="molecule type" value="Genomic_DNA"/>
</dbReference>
<evidence type="ECO:0000313" key="2">
    <source>
        <dbReference type="Proteomes" id="UP001060085"/>
    </source>
</evidence>
<accession>A0ACC0C4U9</accession>
<reference evidence="2" key="1">
    <citation type="journal article" date="2023" name="Nat. Plants">
        <title>Single-cell RNA sequencing provides a high-resolution roadmap for understanding the multicellular compartmentation of specialized metabolism.</title>
        <authorList>
            <person name="Sun S."/>
            <person name="Shen X."/>
            <person name="Li Y."/>
            <person name="Li Y."/>
            <person name="Wang S."/>
            <person name="Li R."/>
            <person name="Zhang H."/>
            <person name="Shen G."/>
            <person name="Guo B."/>
            <person name="Wei J."/>
            <person name="Xu J."/>
            <person name="St-Pierre B."/>
            <person name="Chen S."/>
            <person name="Sun C."/>
        </authorList>
    </citation>
    <scope>NUCLEOTIDE SEQUENCE [LARGE SCALE GENOMIC DNA]</scope>
</reference>
<gene>
    <name evidence="1" type="ORF">M9H77_01099</name>
</gene>
<proteinExistence type="predicted"/>
<dbReference type="Proteomes" id="UP001060085">
    <property type="component" value="Linkage Group LG01"/>
</dbReference>
<protein>
    <submittedName>
        <fullName evidence="1">Uncharacterized protein</fullName>
    </submittedName>
</protein>
<comment type="caution">
    <text evidence="1">The sequence shown here is derived from an EMBL/GenBank/DDBJ whole genome shotgun (WGS) entry which is preliminary data.</text>
</comment>